<gene>
    <name evidence="1" type="ORF">D7231_01955</name>
</gene>
<dbReference type="AlphaFoldDB" id="A0A3B0BZM3"/>
<evidence type="ECO:0000313" key="1">
    <source>
        <dbReference type="EMBL" id="RKN77509.1"/>
    </source>
</evidence>
<dbReference type="OrthoDB" id="4241824at2"/>
<protein>
    <submittedName>
        <fullName evidence="1">Acyl carrier protein</fullName>
    </submittedName>
</protein>
<dbReference type="Proteomes" id="UP000270343">
    <property type="component" value="Unassembled WGS sequence"/>
</dbReference>
<dbReference type="RefSeq" id="WP_120753123.1">
    <property type="nucleotide sequence ID" value="NZ_RBAM01000001.1"/>
</dbReference>
<proteinExistence type="predicted"/>
<name>A0A3B0BZM3_9ACTN</name>
<organism evidence="1 2">
    <name type="scientific">Streptomyces klenkii</name>
    <dbReference type="NCBI Taxonomy" id="1420899"/>
    <lineage>
        <taxon>Bacteria</taxon>
        <taxon>Bacillati</taxon>
        <taxon>Actinomycetota</taxon>
        <taxon>Actinomycetes</taxon>
        <taxon>Kitasatosporales</taxon>
        <taxon>Streptomycetaceae</taxon>
        <taxon>Streptomyces</taxon>
    </lineage>
</organism>
<reference evidence="1 2" key="1">
    <citation type="journal article" date="2015" name="Antonie Van Leeuwenhoek">
        <title>Streptomyces klenkii sp. nov., isolated from deep marine sediment.</title>
        <authorList>
            <person name="Veyisoglu A."/>
            <person name="Sahin N."/>
        </authorList>
    </citation>
    <scope>NUCLEOTIDE SEQUENCE [LARGE SCALE GENOMIC DNA]</scope>
    <source>
        <strain evidence="1 2">KCTC 29202</strain>
    </source>
</reference>
<dbReference type="PROSITE" id="PS00012">
    <property type="entry name" value="PHOSPHOPANTETHEINE"/>
    <property type="match status" value="1"/>
</dbReference>
<dbReference type="EMBL" id="RBAM01000001">
    <property type="protein sequence ID" value="RKN77509.1"/>
    <property type="molecule type" value="Genomic_DNA"/>
</dbReference>
<dbReference type="InterPro" id="IPR036736">
    <property type="entry name" value="ACP-like_sf"/>
</dbReference>
<evidence type="ECO:0000313" key="2">
    <source>
        <dbReference type="Proteomes" id="UP000270343"/>
    </source>
</evidence>
<dbReference type="InterPro" id="IPR006162">
    <property type="entry name" value="Ppantetheine_attach_site"/>
</dbReference>
<dbReference type="Gene3D" id="1.10.1200.10">
    <property type="entry name" value="ACP-like"/>
    <property type="match status" value="1"/>
</dbReference>
<dbReference type="SUPFAM" id="SSF47336">
    <property type="entry name" value="ACP-like"/>
    <property type="match status" value="1"/>
</dbReference>
<comment type="caution">
    <text evidence="1">The sequence shown here is derived from an EMBL/GenBank/DDBJ whole genome shotgun (WGS) entry which is preliminary data.</text>
</comment>
<keyword evidence="2" id="KW-1185">Reference proteome</keyword>
<sequence>MNRTDDVTDGEIISVIRRHVRVPFESHSLLAEAGLDSLSVLRIASELIPDPDQEIDPTGLAAVRTVGDLRQWLHGLLSSTAAEGLRSSVESVR</sequence>
<accession>A0A3B0BZM3</accession>